<feature type="region of interest" description="Disordered" evidence="1">
    <location>
        <begin position="182"/>
        <end position="201"/>
    </location>
</feature>
<dbReference type="EMBL" id="JAVRQU010000013">
    <property type="protein sequence ID" value="KAK5696039.1"/>
    <property type="molecule type" value="Genomic_DNA"/>
</dbReference>
<accession>A0AAN7W7U9</accession>
<name>A0AAN7W7U9_9PEZI</name>
<evidence type="ECO:0000259" key="2">
    <source>
        <dbReference type="Pfam" id="PF06985"/>
    </source>
</evidence>
<protein>
    <recommendedName>
        <fullName evidence="2">Heterokaryon incompatibility domain-containing protein</fullName>
    </recommendedName>
</protein>
<dbReference type="Proteomes" id="UP001310594">
    <property type="component" value="Unassembled WGS sequence"/>
</dbReference>
<proteinExistence type="predicted"/>
<evidence type="ECO:0000313" key="3">
    <source>
        <dbReference type="EMBL" id="KAK5696039.1"/>
    </source>
</evidence>
<feature type="domain" description="Heterokaryon incompatibility" evidence="2">
    <location>
        <begin position="73"/>
        <end position="166"/>
    </location>
</feature>
<organism evidence="3 4">
    <name type="scientific">Elasticomyces elasticus</name>
    <dbReference type="NCBI Taxonomy" id="574655"/>
    <lineage>
        <taxon>Eukaryota</taxon>
        <taxon>Fungi</taxon>
        <taxon>Dikarya</taxon>
        <taxon>Ascomycota</taxon>
        <taxon>Pezizomycotina</taxon>
        <taxon>Dothideomycetes</taxon>
        <taxon>Dothideomycetidae</taxon>
        <taxon>Mycosphaerellales</taxon>
        <taxon>Teratosphaeriaceae</taxon>
        <taxon>Elasticomyces</taxon>
    </lineage>
</organism>
<dbReference type="AlphaFoldDB" id="A0AAN7W7U9"/>
<dbReference type="InterPro" id="IPR010730">
    <property type="entry name" value="HET"/>
</dbReference>
<comment type="caution">
    <text evidence="3">The sequence shown here is derived from an EMBL/GenBank/DDBJ whole genome shotgun (WGS) entry which is preliminary data.</text>
</comment>
<dbReference type="InterPro" id="IPR052895">
    <property type="entry name" value="HetReg/Transcr_Mod"/>
</dbReference>
<reference evidence="3" key="1">
    <citation type="submission" date="2023-08" db="EMBL/GenBank/DDBJ databases">
        <title>Black Yeasts Isolated from many extreme environments.</title>
        <authorList>
            <person name="Coleine C."/>
            <person name="Stajich J.E."/>
            <person name="Selbmann L."/>
        </authorList>
    </citation>
    <scope>NUCLEOTIDE SEQUENCE</scope>
    <source>
        <strain evidence="3">CCFEE 5810</strain>
    </source>
</reference>
<evidence type="ECO:0000256" key="1">
    <source>
        <dbReference type="SAM" id="MobiDB-lite"/>
    </source>
</evidence>
<dbReference type="PANTHER" id="PTHR24148:SF82">
    <property type="entry name" value="HETEROKARYON INCOMPATIBILITY DOMAIN-CONTAINING PROTEIN"/>
    <property type="match status" value="1"/>
</dbReference>
<feature type="compositionally biased region" description="Basic and acidic residues" evidence="1">
    <location>
        <begin position="192"/>
        <end position="201"/>
    </location>
</feature>
<dbReference type="PANTHER" id="PTHR24148">
    <property type="entry name" value="ANKYRIN REPEAT DOMAIN-CONTAINING PROTEIN 39 HOMOLOG-RELATED"/>
    <property type="match status" value="1"/>
</dbReference>
<gene>
    <name evidence="3" type="ORF">LTR97_008459</name>
</gene>
<evidence type="ECO:0000313" key="4">
    <source>
        <dbReference type="Proteomes" id="UP001310594"/>
    </source>
</evidence>
<dbReference type="Pfam" id="PF06985">
    <property type="entry name" value="HET"/>
    <property type="match status" value="1"/>
</dbReference>
<sequence length="806" mass="90186">MAEPMDNTEDITATDEPRIPWEIEDCSSGNLYTPLDSKKSQIRLLYINESPCCSEAAICCDLHKVSLDDDPEFAALSHCWGDAKDTVEICLAGCTTLVTRNLANAFRRLRDMPQESFWADAICVNQEDLDERGQQVRLMVDIYSSATMVYSYLNDDGYSSKAPGMAGDDASVYEPAVVQSHHELPSASSDASARDHMTEGGHMRCSSLPVAAISAQALNRQSTHVNALTALDLAINPDLYKEVGFENAGLPDEEVVNGTAESQDGLDESAALKDDSNAVEHDEAPNPESIMPPVEIAENSVDAGFFWCNAIATQLNAVEASSINGTLHKYDNMTVLANECILHILRLMHNRYWRRIWIFQEMVLAEDQIFLGSRTSITRSDFESVCQWLENIGDGDVVWPRFVEYATWTTWKKQIQTTNLQPLVLRRCRALADTIDRSKPKPTLTGPRHELFFFSENLEATDARDHVYGLLGILDVRFKPDYHRSVRELFFKWTRWLAYAGPDTRFLRRAGIGHNDVSKYGGIPSWVPDWSSRTNCGYSRRAYNACKGLRCDMRVTNSTFIIDGVIVGTIAPRRWQGRGLFLQYYLHLLSNGHPTSDPPLQVLYRVLTRDLYPGCKNGTYNSYDPKPLGAFMNFATLLMGSDDDAFALLGFHHALWSPVTWALNEYFGLESGAGDRWNPLQVLYCDDPGPMTTGDKTIDKLVSSLFDMGSGDFESLGNSEHLMKHDMANARLFRTINGYIGSSDIAVQAGDLVCVLVGCPNTLVLRKVEDHYIIIEPCFVHGLMYGEVMQLIKDGVCGPRQTFEIH</sequence>